<feature type="region of interest" description="Disordered" evidence="2">
    <location>
        <begin position="303"/>
        <end position="355"/>
    </location>
</feature>
<keyword evidence="5" id="KW-1185">Reference proteome</keyword>
<evidence type="ECO:0000256" key="2">
    <source>
        <dbReference type="SAM" id="MobiDB-lite"/>
    </source>
</evidence>
<evidence type="ECO:0008006" key="6">
    <source>
        <dbReference type="Google" id="ProtNLM"/>
    </source>
</evidence>
<sequence length="355" mass="38727">MLTNGNQHSITDYYRLVANLNFIKNERQTFVAIIGAIAVGIITILVGVCVLILPLGITDTLSISLGVLGIAIGSVVIAYSLRIIYVQAALRRKHFIAVKHAFNLSTSSQLERNTEPILSLFFPYPLDALTYGKTHCMGKAATWISLIKIVLGISAIVGSVLCEVLTSLWFRTGISLTLASAGGAFLVSGLASVRAFNLNAQGVLHLYFARYMQEIQDKGDQSQKRVIESLTSRVNLLESHLNQSNLKVADLTTQLAAKQAEIAHIKNRSHILEEKEVPTPPRFRSPWSPIRSTASCINNLFFGSSRPESSSSTPPPPPLPPIMIRGNLYPMTDGNVDSTDSSSQESDTWYDADIG</sequence>
<feature type="transmembrane region" description="Helical" evidence="3">
    <location>
        <begin position="176"/>
        <end position="196"/>
    </location>
</feature>
<dbReference type="Proteomes" id="UP000014821">
    <property type="component" value="Unassembled WGS sequence"/>
</dbReference>
<dbReference type="RefSeq" id="WP_020356212.1">
    <property type="nucleotide sequence ID" value="NZ_KE360587.1"/>
</dbReference>
<keyword evidence="3" id="KW-1133">Transmembrane helix</keyword>
<proteinExistence type="predicted"/>
<feature type="transmembrane region" description="Helical" evidence="3">
    <location>
        <begin position="149"/>
        <end position="170"/>
    </location>
</feature>
<evidence type="ECO:0000256" key="1">
    <source>
        <dbReference type="SAM" id="Coils"/>
    </source>
</evidence>
<evidence type="ECO:0000313" key="5">
    <source>
        <dbReference type="Proteomes" id="UP000014821"/>
    </source>
</evidence>
<protein>
    <recommendedName>
        <fullName evidence="6">Inner membrane protein</fullName>
    </recommendedName>
</protein>
<gene>
    <name evidence="4" type="ORF">CP10881SC42_0725</name>
</gene>
<dbReference type="EMBL" id="ATND01000002">
    <property type="protein sequence ID" value="EPP38309.1"/>
    <property type="molecule type" value="Genomic_DNA"/>
</dbReference>
<comment type="caution">
    <text evidence="4">The sequence shown here is derived from an EMBL/GenBank/DDBJ whole genome shotgun (WGS) entry which is preliminary data.</text>
</comment>
<feature type="transmembrane region" description="Helical" evidence="3">
    <location>
        <begin position="63"/>
        <end position="85"/>
    </location>
</feature>
<feature type="coiled-coil region" evidence="1">
    <location>
        <begin position="241"/>
        <end position="275"/>
    </location>
</feature>
<feature type="compositionally biased region" description="Low complexity" evidence="2">
    <location>
        <begin position="337"/>
        <end position="347"/>
    </location>
</feature>
<keyword evidence="1" id="KW-0175">Coiled coil</keyword>
<reference evidence="4" key="1">
    <citation type="submission" date="2013-04" db="EMBL/GenBank/DDBJ databases">
        <title>Genome sequence of Chlamydia psittaci 10_881_SC42.</title>
        <authorList>
            <person name="Huot-Creasy H."/>
            <person name="McCracken C.L."/>
            <person name="Humphries M."/>
            <person name="Sachse K."/>
            <person name="Laroucau K."/>
            <person name="Bavoil P."/>
            <person name="Myers G.S."/>
        </authorList>
    </citation>
    <scope>NUCLEOTIDE SEQUENCE [LARGE SCALE GENOMIC DNA]</scope>
    <source>
        <strain evidence="4">10_881_SC42</strain>
    </source>
</reference>
<name>A0ABP2X8F9_9CHLA</name>
<accession>A0ABP2X8F9</accession>
<keyword evidence="3" id="KW-0472">Membrane</keyword>
<keyword evidence="3" id="KW-0812">Transmembrane</keyword>
<evidence type="ECO:0000256" key="3">
    <source>
        <dbReference type="SAM" id="Phobius"/>
    </source>
</evidence>
<organism evidence="4 5">
    <name type="scientific">Chlamydia avium</name>
    <dbReference type="NCBI Taxonomy" id="1457141"/>
    <lineage>
        <taxon>Bacteria</taxon>
        <taxon>Pseudomonadati</taxon>
        <taxon>Chlamydiota</taxon>
        <taxon>Chlamydiia</taxon>
        <taxon>Chlamydiales</taxon>
        <taxon>Chlamydiaceae</taxon>
        <taxon>Chlamydia/Chlamydophila group</taxon>
        <taxon>Chlamydia</taxon>
    </lineage>
</organism>
<feature type="transmembrane region" description="Helical" evidence="3">
    <location>
        <begin position="30"/>
        <end position="57"/>
    </location>
</feature>
<evidence type="ECO:0000313" key="4">
    <source>
        <dbReference type="EMBL" id="EPP38309.1"/>
    </source>
</evidence>